<evidence type="ECO:0000313" key="4">
    <source>
        <dbReference type="Proteomes" id="UP000030764"/>
    </source>
</evidence>
<dbReference type="SUPFAM" id="SSF55797">
    <property type="entry name" value="PR-1-like"/>
    <property type="match status" value="1"/>
</dbReference>
<feature type="non-terminal residue" evidence="2">
    <location>
        <position position="214"/>
    </location>
</feature>
<dbReference type="SMART" id="SM00198">
    <property type="entry name" value="SCP"/>
    <property type="match status" value="1"/>
</dbReference>
<keyword evidence="4" id="KW-1185">Reference proteome</keyword>
<feature type="domain" description="SCP" evidence="1">
    <location>
        <begin position="45"/>
        <end position="181"/>
    </location>
</feature>
<evidence type="ECO:0000259" key="1">
    <source>
        <dbReference type="SMART" id="SM00198"/>
    </source>
</evidence>
<dbReference type="EMBL" id="KL367475">
    <property type="protein sequence ID" value="KFD72991.1"/>
    <property type="molecule type" value="Genomic_DNA"/>
</dbReference>
<dbReference type="EMBL" id="KL363182">
    <property type="protein sequence ID" value="KFD58963.1"/>
    <property type="molecule type" value="Genomic_DNA"/>
</dbReference>
<proteinExistence type="predicted"/>
<dbReference type="Pfam" id="PF00188">
    <property type="entry name" value="CAP"/>
    <property type="match status" value="1"/>
</dbReference>
<organism evidence="2 4">
    <name type="scientific">Trichuris suis</name>
    <name type="common">pig whipworm</name>
    <dbReference type="NCBI Taxonomy" id="68888"/>
    <lineage>
        <taxon>Eukaryota</taxon>
        <taxon>Metazoa</taxon>
        <taxon>Ecdysozoa</taxon>
        <taxon>Nematoda</taxon>
        <taxon>Enoplea</taxon>
        <taxon>Dorylaimia</taxon>
        <taxon>Trichinellida</taxon>
        <taxon>Trichuridae</taxon>
        <taxon>Trichuris</taxon>
    </lineage>
</organism>
<dbReference type="FunFam" id="3.40.33.10:FF:000010">
    <property type="entry name" value="Predicted protein"/>
    <property type="match status" value="1"/>
</dbReference>
<dbReference type="CDD" id="cd05382">
    <property type="entry name" value="CAP_GAPR1-like"/>
    <property type="match status" value="1"/>
</dbReference>
<dbReference type="InterPro" id="IPR001283">
    <property type="entry name" value="CRISP-related"/>
</dbReference>
<evidence type="ECO:0000313" key="2">
    <source>
        <dbReference type="EMBL" id="KFD58963.1"/>
    </source>
</evidence>
<protein>
    <recommendedName>
        <fullName evidence="1">SCP domain-containing protein</fullName>
    </recommendedName>
</protein>
<reference evidence="2 4" key="1">
    <citation type="journal article" date="2014" name="Nat. Genet.">
        <title>Genome and transcriptome of the porcine whipworm Trichuris suis.</title>
        <authorList>
            <person name="Jex A.R."/>
            <person name="Nejsum P."/>
            <person name="Schwarz E.M."/>
            <person name="Hu L."/>
            <person name="Young N.D."/>
            <person name="Hall R.S."/>
            <person name="Korhonen P.K."/>
            <person name="Liao S."/>
            <person name="Thamsborg S."/>
            <person name="Xia J."/>
            <person name="Xu P."/>
            <person name="Wang S."/>
            <person name="Scheerlinck J.P."/>
            <person name="Hofmann A."/>
            <person name="Sternberg P.W."/>
            <person name="Wang J."/>
            <person name="Gasser R.B."/>
        </authorList>
    </citation>
    <scope>NUCLEOTIDE SEQUENCE [LARGE SCALE GENOMIC DNA]</scope>
    <source>
        <strain evidence="3">DCEP-RM93F</strain>
        <strain evidence="2">DCEP-RM93M</strain>
    </source>
</reference>
<dbReference type="InterPro" id="IPR034113">
    <property type="entry name" value="SCP_GAPR1-like"/>
</dbReference>
<dbReference type="PANTHER" id="PTHR10334">
    <property type="entry name" value="CYSTEINE-RICH SECRETORY PROTEIN-RELATED"/>
    <property type="match status" value="1"/>
</dbReference>
<evidence type="ECO:0000313" key="3">
    <source>
        <dbReference type="EMBL" id="KFD72991.1"/>
    </source>
</evidence>
<sequence>MDDQNSKLERLSEVSEQLDEHLMNKTLKELKHRPGTKFTLINDIAFQRDFLDAHNRIRAQYGSPLLSWCQQLADEAESWAADLLNRGRIIYKDQQGLGENIAILQIDSPRLLPTGEQISKLWAREADLYDFDHPSWTEECQNFTQLVWKSTREVGCSRQWSPSLKRAVVVAFYRPAGNGNNTQSFKENIPQRRYSSETECSNHVEKQAFSDSLT</sequence>
<dbReference type="PRINTS" id="PR00838">
    <property type="entry name" value="V5ALLERGEN"/>
</dbReference>
<accession>A0A085MP17</accession>
<dbReference type="PRINTS" id="PR00837">
    <property type="entry name" value="V5TPXLIKE"/>
</dbReference>
<dbReference type="AlphaFoldDB" id="A0A085MP17"/>
<dbReference type="InterPro" id="IPR035940">
    <property type="entry name" value="CAP_sf"/>
</dbReference>
<dbReference type="Proteomes" id="UP000030764">
    <property type="component" value="Unassembled WGS sequence"/>
</dbReference>
<name>A0A085MP17_9BILA</name>
<dbReference type="Proteomes" id="UP000030758">
    <property type="component" value="Unassembled WGS sequence"/>
</dbReference>
<gene>
    <name evidence="2" type="ORF">M513_00126</name>
    <name evidence="3" type="ORF">M514_00126</name>
</gene>
<dbReference type="InterPro" id="IPR002413">
    <property type="entry name" value="V5_allergen-like"/>
</dbReference>
<dbReference type="Gene3D" id="3.40.33.10">
    <property type="entry name" value="CAP"/>
    <property type="match status" value="1"/>
</dbReference>
<dbReference type="InterPro" id="IPR014044">
    <property type="entry name" value="CAP_dom"/>
</dbReference>